<evidence type="ECO:0000256" key="1">
    <source>
        <dbReference type="ARBA" id="ARBA00004196"/>
    </source>
</evidence>
<name>A0A2I1DKB4_9PROT</name>
<evidence type="ECO:0000256" key="3">
    <source>
        <dbReference type="SAM" id="Coils"/>
    </source>
</evidence>
<feature type="transmembrane region" description="Helical" evidence="4">
    <location>
        <begin position="39"/>
        <end position="60"/>
    </location>
</feature>
<evidence type="ECO:0000313" key="5">
    <source>
        <dbReference type="EMBL" id="PKY10313.1"/>
    </source>
</evidence>
<comment type="caution">
    <text evidence="5">The sequence shown here is derived from an EMBL/GenBank/DDBJ whole genome shotgun (WGS) entry which is preliminary data.</text>
</comment>
<dbReference type="OrthoDB" id="9806939at2"/>
<dbReference type="Gene3D" id="1.10.287.470">
    <property type="entry name" value="Helix hairpin bin"/>
    <property type="match status" value="1"/>
</dbReference>
<protein>
    <recommendedName>
        <fullName evidence="7">RND transporter</fullName>
    </recommendedName>
</protein>
<dbReference type="Gene3D" id="2.40.420.20">
    <property type="match status" value="1"/>
</dbReference>
<evidence type="ECO:0008006" key="7">
    <source>
        <dbReference type="Google" id="ProtNLM"/>
    </source>
</evidence>
<keyword evidence="2 3" id="KW-0175">Coiled coil</keyword>
<keyword evidence="4" id="KW-0812">Transmembrane</keyword>
<gene>
    <name evidence="5" type="ORF">B1757_10305</name>
</gene>
<dbReference type="InParanoid" id="A0A2I1DKB4"/>
<evidence type="ECO:0000256" key="2">
    <source>
        <dbReference type="ARBA" id="ARBA00023054"/>
    </source>
</evidence>
<reference evidence="5 6" key="1">
    <citation type="submission" date="2017-03" db="EMBL/GenBank/DDBJ databases">
        <title>Draft genime sequence of the acidophilic sulfur-oxidizing bacterium Acidithiobacillus sp. SH, isolated from seawater.</title>
        <authorList>
            <person name="Sharmin S."/>
            <person name="Tokuhisa M."/>
            <person name="Kanao T."/>
            <person name="Kamimura K."/>
        </authorList>
    </citation>
    <scope>NUCLEOTIDE SEQUENCE [LARGE SCALE GENOMIC DNA]</scope>
    <source>
        <strain evidence="5 6">SH</strain>
    </source>
</reference>
<dbReference type="Gene3D" id="2.40.30.170">
    <property type="match status" value="1"/>
</dbReference>
<comment type="subcellular location">
    <subcellularLocation>
        <location evidence="1">Cell envelope</location>
    </subcellularLocation>
</comment>
<sequence length="441" mass="47760">MRTPRQRILCGQVFLIRISDMTDIAIPPEEIRRRKSRRWLLLAVNFLALLIAFPIVWFSIPSGPSVSLRDLLLGTVEQGPFLIQIRAPGILKPRTERWVTSNVSGTVERLLAHPGSLVETHSPLLKLSNPTLGTELQKARFALTRTQAEATAQQAQLEDHLYTLQEDLASAKAQATSAEMRVKADASLLREAVISRLQYETNRLDARNDAQLVASTEQRIRAFRRNVAAQSENEQSLVASARADLQTAEANIQALTPQAGMSGQVQTVSVQAGQSLTAGTAIARIANARFLNATLAVSPDDAGEITVGQTVEILLPNPEEPVLHGTVERVSPNVVKGAVPVTVRLAGKIPKGARPQMAVTGVISVSHMTNVLHVGRPVGVQPDSKGVVYVLSTDGDSASRRPVRFGLASSNGIQILSGLTPGERIVLSDTTQWGPRMRIRQ</sequence>
<keyword evidence="6" id="KW-1185">Reference proteome</keyword>
<dbReference type="RefSeq" id="WP_101538242.1">
    <property type="nucleotide sequence ID" value="NZ_MXAV01000038.1"/>
</dbReference>
<evidence type="ECO:0000256" key="4">
    <source>
        <dbReference type="SAM" id="Phobius"/>
    </source>
</evidence>
<dbReference type="InterPro" id="IPR050465">
    <property type="entry name" value="UPF0194_transport"/>
</dbReference>
<feature type="coiled-coil region" evidence="3">
    <location>
        <begin position="213"/>
        <end position="251"/>
    </location>
</feature>
<dbReference type="PANTHER" id="PTHR32347:SF14">
    <property type="entry name" value="EFFLUX SYSTEM COMPONENT YKNX-RELATED"/>
    <property type="match status" value="1"/>
</dbReference>
<keyword evidence="4" id="KW-0472">Membrane</keyword>
<proteinExistence type="predicted"/>
<dbReference type="EMBL" id="MXAV01000038">
    <property type="protein sequence ID" value="PKY10313.1"/>
    <property type="molecule type" value="Genomic_DNA"/>
</dbReference>
<dbReference type="SUPFAM" id="SSF111369">
    <property type="entry name" value="HlyD-like secretion proteins"/>
    <property type="match status" value="2"/>
</dbReference>
<dbReference type="PANTHER" id="PTHR32347">
    <property type="entry name" value="EFFLUX SYSTEM COMPONENT YKNX-RELATED"/>
    <property type="match status" value="1"/>
</dbReference>
<organism evidence="5 6">
    <name type="scientific">Acidithiobacillus marinus</name>
    <dbReference type="NCBI Taxonomy" id="187490"/>
    <lineage>
        <taxon>Bacteria</taxon>
        <taxon>Pseudomonadati</taxon>
        <taxon>Pseudomonadota</taxon>
        <taxon>Acidithiobacillia</taxon>
        <taxon>Acidithiobacillales</taxon>
        <taxon>Acidithiobacillaceae</taxon>
        <taxon>Acidithiobacillus</taxon>
    </lineage>
</organism>
<dbReference type="Gene3D" id="2.40.50.100">
    <property type="match status" value="1"/>
</dbReference>
<dbReference type="GO" id="GO:0030313">
    <property type="term" value="C:cell envelope"/>
    <property type="evidence" value="ECO:0007669"/>
    <property type="project" value="UniProtKB-SubCell"/>
</dbReference>
<keyword evidence="4" id="KW-1133">Transmembrane helix</keyword>
<dbReference type="Proteomes" id="UP000234329">
    <property type="component" value="Unassembled WGS sequence"/>
</dbReference>
<accession>A0A2I1DKB4</accession>
<evidence type="ECO:0000313" key="6">
    <source>
        <dbReference type="Proteomes" id="UP000234329"/>
    </source>
</evidence>
<dbReference type="AlphaFoldDB" id="A0A2I1DKB4"/>